<protein>
    <submittedName>
        <fullName evidence="2">Uncharacterized protein</fullName>
    </submittedName>
</protein>
<dbReference type="AlphaFoldDB" id="A0A8J7WG72"/>
<dbReference type="RefSeq" id="WP_211463511.1">
    <property type="nucleotide sequence ID" value="NZ_JAGSXH010000002.1"/>
</dbReference>
<dbReference type="Proteomes" id="UP000677913">
    <property type="component" value="Unassembled WGS sequence"/>
</dbReference>
<name>A0A8J7WG72_9ACTN</name>
<dbReference type="Pfam" id="PF19690">
    <property type="entry name" value="DUF6191"/>
    <property type="match status" value="1"/>
</dbReference>
<feature type="region of interest" description="Disordered" evidence="1">
    <location>
        <begin position="58"/>
        <end position="78"/>
    </location>
</feature>
<evidence type="ECO:0000313" key="3">
    <source>
        <dbReference type="Proteomes" id="UP000677913"/>
    </source>
</evidence>
<reference evidence="2" key="1">
    <citation type="submission" date="2021-04" db="EMBL/GenBank/DDBJ databases">
        <title>Genome based classification of Actinospica acidithermotolerans sp. nov., an actinobacterium isolated from an Indonesian hot spring.</title>
        <authorList>
            <person name="Kusuma A.B."/>
            <person name="Putra K.E."/>
            <person name="Nafisah S."/>
            <person name="Loh J."/>
            <person name="Nouioui I."/>
            <person name="Goodfellow M."/>
        </authorList>
    </citation>
    <scope>NUCLEOTIDE SEQUENCE</scope>
    <source>
        <strain evidence="2">DSM 45618</strain>
    </source>
</reference>
<feature type="compositionally biased region" description="Basic and acidic residues" evidence="1">
    <location>
        <begin position="69"/>
        <end position="78"/>
    </location>
</feature>
<comment type="caution">
    <text evidence="2">The sequence shown here is derived from an EMBL/GenBank/DDBJ whole genome shotgun (WGS) entry which is preliminary data.</text>
</comment>
<proteinExistence type="predicted"/>
<evidence type="ECO:0000313" key="2">
    <source>
        <dbReference type="EMBL" id="MBS2961651.1"/>
    </source>
</evidence>
<dbReference type="EMBL" id="JAGSXH010000002">
    <property type="protein sequence ID" value="MBS2961651.1"/>
    <property type="molecule type" value="Genomic_DNA"/>
</dbReference>
<evidence type="ECO:0000256" key="1">
    <source>
        <dbReference type="SAM" id="MobiDB-lite"/>
    </source>
</evidence>
<dbReference type="InterPro" id="IPR045684">
    <property type="entry name" value="DUF6191"/>
</dbReference>
<keyword evidence="3" id="KW-1185">Reference proteome</keyword>
<accession>A0A8J7WG72</accession>
<feature type="region of interest" description="Disordered" evidence="1">
    <location>
        <begin position="19"/>
        <end position="42"/>
    </location>
</feature>
<feature type="compositionally biased region" description="Basic and acidic residues" evidence="1">
    <location>
        <begin position="19"/>
        <end position="29"/>
    </location>
</feature>
<organism evidence="2 3">
    <name type="scientific">Actinocrinis puniceicyclus</name>
    <dbReference type="NCBI Taxonomy" id="977794"/>
    <lineage>
        <taxon>Bacteria</taxon>
        <taxon>Bacillati</taxon>
        <taxon>Actinomycetota</taxon>
        <taxon>Actinomycetes</taxon>
        <taxon>Catenulisporales</taxon>
        <taxon>Actinospicaceae</taxon>
        <taxon>Actinocrinis</taxon>
    </lineage>
</organism>
<gene>
    <name evidence="2" type="ORF">KGA66_01235</name>
</gene>
<sequence>MSIFFDLFSPGNRHRTEELRRLENTREEETPGEPGRGPIDLNSGTVFIKAPGNRPAAAPAEIVSADEDAAVREEDGGV</sequence>